<dbReference type="OrthoDB" id="2943086at2759"/>
<dbReference type="EMBL" id="JABCKI010000328">
    <property type="protein sequence ID" value="KAG5650950.1"/>
    <property type="molecule type" value="Genomic_DNA"/>
</dbReference>
<feature type="compositionally biased region" description="Basic and acidic residues" evidence="1">
    <location>
        <begin position="367"/>
        <end position="381"/>
    </location>
</feature>
<feature type="region of interest" description="Disordered" evidence="1">
    <location>
        <begin position="318"/>
        <end position="337"/>
    </location>
</feature>
<evidence type="ECO:0000313" key="2">
    <source>
        <dbReference type="EMBL" id="KAG5650950.1"/>
    </source>
</evidence>
<name>A0A9P7GPA1_9AGAR</name>
<feature type="compositionally biased region" description="Basic and acidic residues" evidence="1">
    <location>
        <begin position="402"/>
        <end position="412"/>
    </location>
</feature>
<feature type="region of interest" description="Disordered" evidence="1">
    <location>
        <begin position="168"/>
        <end position="190"/>
    </location>
</feature>
<feature type="compositionally biased region" description="Low complexity" evidence="1">
    <location>
        <begin position="172"/>
        <end position="190"/>
    </location>
</feature>
<reference evidence="2" key="2">
    <citation type="submission" date="2021-10" db="EMBL/GenBank/DDBJ databases">
        <title>Phylogenomics reveals ancestral predisposition of the termite-cultivated fungus Termitomyces towards a domesticated lifestyle.</title>
        <authorList>
            <person name="Auxier B."/>
            <person name="Grum-Grzhimaylo A."/>
            <person name="Cardenas M.E."/>
            <person name="Lodge J.D."/>
            <person name="Laessoe T."/>
            <person name="Pedersen O."/>
            <person name="Smith M.E."/>
            <person name="Kuyper T.W."/>
            <person name="Franco-Molano E.A."/>
            <person name="Baroni T.J."/>
            <person name="Aanen D.K."/>
        </authorList>
    </citation>
    <scope>NUCLEOTIDE SEQUENCE</scope>
    <source>
        <strain evidence="2">D49</strain>
    </source>
</reference>
<feature type="region of interest" description="Disordered" evidence="1">
    <location>
        <begin position="425"/>
        <end position="512"/>
    </location>
</feature>
<comment type="caution">
    <text evidence="2">The sequence shown here is derived from an EMBL/GenBank/DDBJ whole genome shotgun (WGS) entry which is preliminary data.</text>
</comment>
<dbReference type="Proteomes" id="UP000717328">
    <property type="component" value="Unassembled WGS sequence"/>
</dbReference>
<keyword evidence="3" id="KW-1185">Reference proteome</keyword>
<sequence length="616" mass="67312">MELPPCKLETVEEEGWHIVTDDWWHTLFESVSWTFNPENTTGKAMDRPAFLGSLLDQFGASCSFVAFSGRRHNAPDSPRDLALSPDLPGVRCTMTVVAAYEADVGILSGNPEDSQRLKEGKPVDISIPRNEGEVTRGKEMWNVYAEHLTTGILPEASDEIPDSQFVSGTAASRVSSPSSSLHRSTSTLSSVDLTDSDVSFNSISQPSTPKGRSAEAVIQVNDGSPTKRSMGHYISPSRPLNASASSFVPSRTPAKAKNDTFSFSTPTAANPQPAFANFTFPSMETTPVPTVRIKKDEHGFYSEAEVAAPVPQSQGAGYPFLPPFLQDSPRRRAPVSKTRAMVDRLRSSHNHSHSPVPNPPLYDTSIFDERISVSEDDRARDSGISSPSSQEEDDDGWINLTESDKTSQESKARRTRNLFLALTRRRSDSVSPNQNAEANADEHLGIEVPFSTSPEPSKSLLPVTDDGWIEGPSTAPPKNVTLQPRRTEPRTRPHRKRRSSQALPTANNPTHFIPATTLRTPVGLGHTPFHLTTSHFPQSYFYAAYPSVVSPAAYTSYVQQLQLMQMQMQNGGRGIVAPPSAEWFQYATSSAKAFATANGSTSVVSQAPLGRRESLW</sequence>
<proteinExistence type="predicted"/>
<feature type="compositionally biased region" description="Polar residues" evidence="1">
    <location>
        <begin position="500"/>
        <end position="510"/>
    </location>
</feature>
<evidence type="ECO:0000313" key="3">
    <source>
        <dbReference type="Proteomes" id="UP000717328"/>
    </source>
</evidence>
<organism evidence="2 3">
    <name type="scientific">Sphagnurus paluster</name>
    <dbReference type="NCBI Taxonomy" id="117069"/>
    <lineage>
        <taxon>Eukaryota</taxon>
        <taxon>Fungi</taxon>
        <taxon>Dikarya</taxon>
        <taxon>Basidiomycota</taxon>
        <taxon>Agaricomycotina</taxon>
        <taxon>Agaricomycetes</taxon>
        <taxon>Agaricomycetidae</taxon>
        <taxon>Agaricales</taxon>
        <taxon>Tricholomatineae</taxon>
        <taxon>Lyophyllaceae</taxon>
        <taxon>Sphagnurus</taxon>
    </lineage>
</organism>
<gene>
    <name evidence="2" type="ORF">H0H81_010428</name>
</gene>
<dbReference type="AlphaFoldDB" id="A0A9P7GPA1"/>
<evidence type="ECO:0000256" key="1">
    <source>
        <dbReference type="SAM" id="MobiDB-lite"/>
    </source>
</evidence>
<protein>
    <submittedName>
        <fullName evidence="2">Uncharacterized protein</fullName>
    </submittedName>
</protein>
<accession>A0A9P7GPA1</accession>
<feature type="region of interest" description="Disordered" evidence="1">
    <location>
        <begin position="344"/>
        <end position="413"/>
    </location>
</feature>
<reference evidence="2" key="1">
    <citation type="submission" date="2021-02" db="EMBL/GenBank/DDBJ databases">
        <authorList>
            <person name="Nieuwenhuis M."/>
            <person name="Van De Peppel L.J.J."/>
        </authorList>
    </citation>
    <scope>NUCLEOTIDE SEQUENCE</scope>
    <source>
        <strain evidence="2">D49</strain>
    </source>
</reference>